<keyword evidence="7" id="KW-1185">Reference proteome</keyword>
<feature type="active site" evidence="1">
    <location>
        <position position="248"/>
    </location>
</feature>
<dbReference type="EMBL" id="VXLC01000008">
    <property type="protein sequence ID" value="KAA8887119.1"/>
    <property type="molecule type" value="Genomic_DNA"/>
</dbReference>
<keyword evidence="4" id="KW-0732">Signal</keyword>
<evidence type="ECO:0000313" key="6">
    <source>
        <dbReference type="EMBL" id="KAA8887119.1"/>
    </source>
</evidence>
<dbReference type="CDD" id="cd01823">
    <property type="entry name" value="SEST_like"/>
    <property type="match status" value="1"/>
</dbReference>
<feature type="compositionally biased region" description="Polar residues" evidence="3">
    <location>
        <begin position="263"/>
        <end position="275"/>
    </location>
</feature>
<evidence type="ECO:0000256" key="4">
    <source>
        <dbReference type="SAM" id="SignalP"/>
    </source>
</evidence>
<evidence type="ECO:0000313" key="7">
    <source>
        <dbReference type="Proteomes" id="UP000323876"/>
    </source>
</evidence>
<feature type="signal peptide" evidence="4">
    <location>
        <begin position="1"/>
        <end position="26"/>
    </location>
</feature>
<feature type="region of interest" description="Disordered" evidence="3">
    <location>
        <begin position="249"/>
        <end position="275"/>
    </location>
</feature>
<dbReference type="OrthoDB" id="4529562at2"/>
<feature type="disulfide bond" evidence="2">
    <location>
        <begin position="182"/>
        <end position="229"/>
    </location>
</feature>
<evidence type="ECO:0000256" key="2">
    <source>
        <dbReference type="PIRSR" id="PIRSR637460-2"/>
    </source>
</evidence>
<dbReference type="InterPro" id="IPR013830">
    <property type="entry name" value="SGNH_hydro"/>
</dbReference>
<keyword evidence="2" id="KW-1015">Disulfide bond</keyword>
<dbReference type="GO" id="GO:0004806">
    <property type="term" value="F:triacylglycerol lipase activity"/>
    <property type="evidence" value="ECO:0007669"/>
    <property type="project" value="TreeGrafter"/>
</dbReference>
<dbReference type="RefSeq" id="WP_150403450.1">
    <property type="nucleotide sequence ID" value="NZ_VXLC01000008.1"/>
</dbReference>
<name>A0A5N0EF02_9NOCA</name>
<protein>
    <submittedName>
        <fullName evidence="6">SGNH/GDSL hydrolase family protein</fullName>
    </submittedName>
</protein>
<dbReference type="Proteomes" id="UP000323876">
    <property type="component" value="Unassembled WGS sequence"/>
</dbReference>
<dbReference type="PANTHER" id="PTHR37981">
    <property type="entry name" value="LIPASE 2"/>
    <property type="match status" value="1"/>
</dbReference>
<dbReference type="AlphaFoldDB" id="A0A5N0EF02"/>
<evidence type="ECO:0000259" key="5">
    <source>
        <dbReference type="Pfam" id="PF13472"/>
    </source>
</evidence>
<feature type="disulfide bond" evidence="2">
    <location>
        <begin position="124"/>
        <end position="133"/>
    </location>
</feature>
<dbReference type="InterPro" id="IPR037460">
    <property type="entry name" value="SEST-like"/>
</dbReference>
<comment type="caution">
    <text evidence="6">The sequence shown here is derived from an EMBL/GenBank/DDBJ whole genome shotgun (WGS) entry which is preliminary data.</text>
</comment>
<dbReference type="InterPro" id="IPR036514">
    <property type="entry name" value="SGNH_hydro_sf"/>
</dbReference>
<evidence type="ECO:0000256" key="1">
    <source>
        <dbReference type="PIRSR" id="PIRSR637460-1"/>
    </source>
</evidence>
<reference evidence="6 7" key="1">
    <citation type="submission" date="2019-09" db="EMBL/GenBank/DDBJ databases">
        <authorList>
            <person name="Wang X."/>
        </authorList>
    </citation>
    <scope>NUCLEOTIDE SEQUENCE [LARGE SCALE GENOMIC DNA]</scope>
    <source>
        <strain evidence="6 7">CICC 11023</strain>
    </source>
</reference>
<dbReference type="Gene3D" id="3.40.50.1110">
    <property type="entry name" value="SGNH hydrolase"/>
    <property type="match status" value="1"/>
</dbReference>
<keyword evidence="6" id="KW-0378">Hydrolase</keyword>
<feature type="active site" description="Nucleophile" evidence="1">
    <location>
        <position position="41"/>
    </location>
</feature>
<feature type="disulfide bond" evidence="2">
    <location>
        <begin position="58"/>
        <end position="83"/>
    </location>
</feature>
<dbReference type="PANTHER" id="PTHR37981:SF1">
    <property type="entry name" value="SGNH HYDROLASE-TYPE ESTERASE DOMAIN-CONTAINING PROTEIN"/>
    <property type="match status" value="1"/>
</dbReference>
<sequence>MIRARALQATFAVLVTGLLPAAVAVAAPAPAPIDYVALGDSYSSGTGIGEYRPDSGSCRRSDAAYPALWAASHTVGSFAFKACSGATTQDVRSGQLAALSDKIGLVSITAGGNDAGFSDILRSCVFPASDTSCDAAVNKGIDYVNRTLPGRLDGLYQDIKAKAPKAKVVVVGYPRLFERDVCPLSFSLHKRDSLNRGADELDKVTAARAQAAGFTFADPRSRFAGHGICGRDPWINQLDLGDPVESYHPDKDGHARGYLPTLNAATGRSSQSTDE</sequence>
<gene>
    <name evidence="6" type="ORF">F3087_19610</name>
</gene>
<dbReference type="SUPFAM" id="SSF52266">
    <property type="entry name" value="SGNH hydrolase"/>
    <property type="match status" value="1"/>
</dbReference>
<evidence type="ECO:0000256" key="3">
    <source>
        <dbReference type="SAM" id="MobiDB-lite"/>
    </source>
</evidence>
<accession>A0A5N0EF02</accession>
<feature type="chain" id="PRO_5024272960" evidence="4">
    <location>
        <begin position="27"/>
        <end position="275"/>
    </location>
</feature>
<dbReference type="GO" id="GO:0019433">
    <property type="term" value="P:triglyceride catabolic process"/>
    <property type="evidence" value="ECO:0007669"/>
    <property type="project" value="TreeGrafter"/>
</dbReference>
<dbReference type="Pfam" id="PF13472">
    <property type="entry name" value="Lipase_GDSL_2"/>
    <property type="match status" value="1"/>
</dbReference>
<organism evidence="6 7">
    <name type="scientific">Nocardia colli</name>
    <dbReference type="NCBI Taxonomy" id="2545717"/>
    <lineage>
        <taxon>Bacteria</taxon>
        <taxon>Bacillati</taxon>
        <taxon>Actinomycetota</taxon>
        <taxon>Actinomycetes</taxon>
        <taxon>Mycobacteriales</taxon>
        <taxon>Nocardiaceae</taxon>
        <taxon>Nocardia</taxon>
    </lineage>
</organism>
<proteinExistence type="predicted"/>
<feature type="domain" description="SGNH hydrolase-type esterase" evidence="5">
    <location>
        <begin position="37"/>
        <end position="256"/>
    </location>
</feature>